<keyword evidence="2" id="KW-1185">Reference proteome</keyword>
<dbReference type="Proteomes" id="UP001239462">
    <property type="component" value="Unassembled WGS sequence"/>
</dbReference>
<organism evidence="1 2">
    <name type="scientific">Roseiconus lacunae</name>
    <dbReference type="NCBI Taxonomy" id="2605694"/>
    <lineage>
        <taxon>Bacteria</taxon>
        <taxon>Pseudomonadati</taxon>
        <taxon>Planctomycetota</taxon>
        <taxon>Planctomycetia</taxon>
        <taxon>Pirellulales</taxon>
        <taxon>Pirellulaceae</taxon>
        <taxon>Roseiconus</taxon>
    </lineage>
</organism>
<dbReference type="Gene3D" id="3.40.140.10">
    <property type="entry name" value="Cytidine Deaminase, domain 2"/>
    <property type="match status" value="1"/>
</dbReference>
<sequence>MHSSITDKGLSQLLQAATDLVARRLPTGEAVAAAILTQSHQIYTGIWIDAALDAAALCAETGPICEAHRTNEVVLASVCVMRESTNGDIQVVPACGICQERLSYWGMDLVVGIPGTKIDGVCDFLPLSALRPHYWRDVLPKKLP</sequence>
<protein>
    <recommendedName>
        <fullName evidence="3">Cytidine deaminase</fullName>
    </recommendedName>
</protein>
<evidence type="ECO:0000313" key="2">
    <source>
        <dbReference type="Proteomes" id="UP001239462"/>
    </source>
</evidence>
<reference evidence="1 2" key="1">
    <citation type="submission" date="2023-06" db="EMBL/GenBank/DDBJ databases">
        <title>Roseiconus lacunae JC819 isolated from Gulf of Mannar region, Tamil Nadu.</title>
        <authorList>
            <person name="Pk S."/>
            <person name="Ch S."/>
            <person name="Ch V.R."/>
        </authorList>
    </citation>
    <scope>NUCLEOTIDE SEQUENCE [LARGE SCALE GENOMIC DNA]</scope>
    <source>
        <strain evidence="1 2">JC819</strain>
    </source>
</reference>
<proteinExistence type="predicted"/>
<comment type="caution">
    <text evidence="1">The sequence shown here is derived from an EMBL/GenBank/DDBJ whole genome shotgun (WGS) entry which is preliminary data.</text>
</comment>
<gene>
    <name evidence="1" type="ORF">QTN89_11930</name>
</gene>
<dbReference type="RefSeq" id="WP_289163763.1">
    <property type="nucleotide sequence ID" value="NZ_JASZZN010000007.1"/>
</dbReference>
<dbReference type="EMBL" id="JASZZN010000007">
    <property type="protein sequence ID" value="MDM4016141.1"/>
    <property type="molecule type" value="Genomic_DNA"/>
</dbReference>
<dbReference type="InterPro" id="IPR016193">
    <property type="entry name" value="Cytidine_deaminase-like"/>
</dbReference>
<name>A0ABT7PIX2_9BACT</name>
<evidence type="ECO:0000313" key="1">
    <source>
        <dbReference type="EMBL" id="MDM4016141.1"/>
    </source>
</evidence>
<dbReference type="SUPFAM" id="SSF53927">
    <property type="entry name" value="Cytidine deaminase-like"/>
    <property type="match status" value="1"/>
</dbReference>
<accession>A0ABT7PIX2</accession>
<evidence type="ECO:0008006" key="3">
    <source>
        <dbReference type="Google" id="ProtNLM"/>
    </source>
</evidence>